<proteinExistence type="predicted"/>
<keyword evidence="3" id="KW-1185">Reference proteome</keyword>
<keyword evidence="1" id="KW-0732">Signal</keyword>
<organism evidence="2 3">
    <name type="scientific">Niveibacterium umoris</name>
    <dbReference type="NCBI Taxonomy" id="1193620"/>
    <lineage>
        <taxon>Bacteria</taxon>
        <taxon>Pseudomonadati</taxon>
        <taxon>Pseudomonadota</taxon>
        <taxon>Betaproteobacteria</taxon>
        <taxon>Rhodocyclales</taxon>
        <taxon>Rhodocyclaceae</taxon>
        <taxon>Niveibacterium</taxon>
    </lineage>
</organism>
<gene>
    <name evidence="2" type="ORF">GGR36_003578</name>
</gene>
<evidence type="ECO:0008006" key="4">
    <source>
        <dbReference type="Google" id="ProtNLM"/>
    </source>
</evidence>
<reference evidence="2 3" key="1">
    <citation type="submission" date="2020-08" db="EMBL/GenBank/DDBJ databases">
        <title>Genomic Encyclopedia of Type Strains, Phase IV (KMG-IV): sequencing the most valuable type-strain genomes for metagenomic binning, comparative biology and taxonomic classification.</title>
        <authorList>
            <person name="Goeker M."/>
        </authorList>
    </citation>
    <scope>NUCLEOTIDE SEQUENCE [LARGE SCALE GENOMIC DNA]</scope>
    <source>
        <strain evidence="2 3">DSM 106739</strain>
    </source>
</reference>
<dbReference type="EMBL" id="JACIET010000002">
    <property type="protein sequence ID" value="MBB4014232.1"/>
    <property type="molecule type" value="Genomic_DNA"/>
</dbReference>
<dbReference type="AlphaFoldDB" id="A0A840BRC9"/>
<feature type="chain" id="PRO_5032846425" description="Porin" evidence="1">
    <location>
        <begin position="26"/>
        <end position="423"/>
    </location>
</feature>
<name>A0A840BRC9_9RHOO</name>
<protein>
    <recommendedName>
        <fullName evidence="4">Porin</fullName>
    </recommendedName>
</protein>
<dbReference type="RefSeq" id="WP_183636113.1">
    <property type="nucleotide sequence ID" value="NZ_BAABLE010000005.1"/>
</dbReference>
<evidence type="ECO:0000313" key="3">
    <source>
        <dbReference type="Proteomes" id="UP000561045"/>
    </source>
</evidence>
<accession>A0A840BRC9</accession>
<evidence type="ECO:0000313" key="2">
    <source>
        <dbReference type="EMBL" id="MBB4014232.1"/>
    </source>
</evidence>
<dbReference type="Proteomes" id="UP000561045">
    <property type="component" value="Unassembled WGS sequence"/>
</dbReference>
<sequence length="423" mass="45791">MTAMPPILPRTAACLLLALGLPAAAADLGLGAAGDLRLNGFFTLVATRAETGEAADYRTANYLSAGSDRTRRWDFQNDSIAGLQAFWNTPLTGISLVAQGVIASNTHDELKPRLDWLYAGWQASDTLTLRVGRTPFPAMMDSEVRWLGHARLTATPPPETYFHLPMTSLDGASLRWRTARGEQYLQLRAGAGQTHFETASRTGITSVDIHKVVAASVEVGSEVWRFYAGGFRVDAHVQSPPLIKLHDALMALAPTTPIAADMAAAYPTDPFPVVQLSLGTEYLDAPWSFKAEAVRRSSDTLLIYAVRGWYAVGGYTIGAFTPYIGGGRQWQASDLTPKFLPPGTPGGAALSAFYNATLIGLAQHRVGLGVRYDLPEGAALKLQYDRLQLDAANSRGSFTNQKPGFIGREQPVHVFSFALDYQF</sequence>
<dbReference type="SUPFAM" id="SSF56935">
    <property type="entry name" value="Porins"/>
    <property type="match status" value="1"/>
</dbReference>
<evidence type="ECO:0000256" key="1">
    <source>
        <dbReference type="SAM" id="SignalP"/>
    </source>
</evidence>
<comment type="caution">
    <text evidence="2">The sequence shown here is derived from an EMBL/GenBank/DDBJ whole genome shotgun (WGS) entry which is preliminary data.</text>
</comment>
<feature type="signal peptide" evidence="1">
    <location>
        <begin position="1"/>
        <end position="25"/>
    </location>
</feature>